<dbReference type="HOGENOM" id="CLU_2528943_0_0_1"/>
<gene>
    <name evidence="2" type="ORF">S40285_10924</name>
</gene>
<name>A0A084QGI8_STAC4</name>
<evidence type="ECO:0000256" key="1">
    <source>
        <dbReference type="SAM" id="MobiDB-lite"/>
    </source>
</evidence>
<feature type="region of interest" description="Disordered" evidence="1">
    <location>
        <begin position="1"/>
        <end position="37"/>
    </location>
</feature>
<feature type="region of interest" description="Disordered" evidence="1">
    <location>
        <begin position="62"/>
        <end position="84"/>
    </location>
</feature>
<evidence type="ECO:0000313" key="3">
    <source>
        <dbReference type="Proteomes" id="UP000028524"/>
    </source>
</evidence>
<sequence>MPRYVLRKPDSRIEEPCSAPDEFTHVTEQNYPVPDDVPATWQEETARDPPSLESDALEAIIPATGGLTTEGSIPSRPKSDLDRG</sequence>
<dbReference type="AlphaFoldDB" id="A0A084QGI8"/>
<evidence type="ECO:0000313" key="2">
    <source>
        <dbReference type="EMBL" id="KFA63073.1"/>
    </source>
</evidence>
<dbReference type="InParanoid" id="A0A084QGI8"/>
<keyword evidence="3" id="KW-1185">Reference proteome</keyword>
<dbReference type="EMBL" id="KL660759">
    <property type="protein sequence ID" value="KFA63073.1"/>
    <property type="molecule type" value="Genomic_DNA"/>
</dbReference>
<dbReference type="Proteomes" id="UP000028524">
    <property type="component" value="Unassembled WGS sequence"/>
</dbReference>
<reference evidence="2 3" key="1">
    <citation type="journal article" date="2014" name="BMC Genomics">
        <title>Comparative genome sequencing reveals chemotype-specific gene clusters in the toxigenic black mold Stachybotrys.</title>
        <authorList>
            <person name="Semeiks J."/>
            <person name="Borek D."/>
            <person name="Otwinowski Z."/>
            <person name="Grishin N.V."/>
        </authorList>
    </citation>
    <scope>NUCLEOTIDE SEQUENCE [LARGE SCALE GENOMIC DNA]</scope>
    <source>
        <strain evidence="2 3">IBT 40285</strain>
    </source>
</reference>
<organism evidence="2 3">
    <name type="scientific">Stachybotrys chlorohalonatus (strain IBT 40285)</name>
    <dbReference type="NCBI Taxonomy" id="1283841"/>
    <lineage>
        <taxon>Eukaryota</taxon>
        <taxon>Fungi</taxon>
        <taxon>Dikarya</taxon>
        <taxon>Ascomycota</taxon>
        <taxon>Pezizomycotina</taxon>
        <taxon>Sordariomycetes</taxon>
        <taxon>Hypocreomycetidae</taxon>
        <taxon>Hypocreales</taxon>
        <taxon>Stachybotryaceae</taxon>
        <taxon>Stachybotrys</taxon>
    </lineage>
</organism>
<proteinExistence type="predicted"/>
<accession>A0A084QGI8</accession>
<protein>
    <submittedName>
        <fullName evidence="2">Uncharacterized protein</fullName>
    </submittedName>
</protein>